<dbReference type="SUPFAM" id="SSF103473">
    <property type="entry name" value="MFS general substrate transporter"/>
    <property type="match status" value="1"/>
</dbReference>
<dbReference type="CDD" id="cd17329">
    <property type="entry name" value="MFS_MdtH_MDR_like"/>
    <property type="match status" value="1"/>
</dbReference>
<dbReference type="OrthoDB" id="5379144at2"/>
<keyword evidence="3" id="KW-1003">Cell membrane</keyword>
<keyword evidence="10" id="KW-1185">Reference proteome</keyword>
<evidence type="ECO:0000313" key="9">
    <source>
        <dbReference type="EMBL" id="QCX40104.1"/>
    </source>
</evidence>
<comment type="subcellular location">
    <subcellularLocation>
        <location evidence="1">Cell membrane</location>
        <topology evidence="1">Multi-pass membrane protein</topology>
    </subcellularLocation>
</comment>
<dbReference type="InterPro" id="IPR036259">
    <property type="entry name" value="MFS_trans_sf"/>
</dbReference>
<evidence type="ECO:0000256" key="7">
    <source>
        <dbReference type="SAM" id="Phobius"/>
    </source>
</evidence>
<dbReference type="PANTHER" id="PTHR23517">
    <property type="entry name" value="RESISTANCE PROTEIN MDTM, PUTATIVE-RELATED-RELATED"/>
    <property type="match status" value="1"/>
</dbReference>
<feature type="transmembrane region" description="Helical" evidence="7">
    <location>
        <begin position="87"/>
        <end position="106"/>
    </location>
</feature>
<dbReference type="Gene3D" id="1.20.1250.20">
    <property type="entry name" value="MFS general substrate transporter like domains"/>
    <property type="match status" value="1"/>
</dbReference>
<dbReference type="InterPro" id="IPR011701">
    <property type="entry name" value="MFS"/>
</dbReference>
<dbReference type="GO" id="GO:0005886">
    <property type="term" value="C:plasma membrane"/>
    <property type="evidence" value="ECO:0007669"/>
    <property type="project" value="UniProtKB-SubCell"/>
</dbReference>
<dbReference type="Pfam" id="PF07690">
    <property type="entry name" value="MFS_1"/>
    <property type="match status" value="1"/>
</dbReference>
<dbReference type="AlphaFoldDB" id="A0A5B7TXQ6"/>
<feature type="transmembrane region" description="Helical" evidence="7">
    <location>
        <begin position="61"/>
        <end position="80"/>
    </location>
</feature>
<dbReference type="GO" id="GO:0022857">
    <property type="term" value="F:transmembrane transporter activity"/>
    <property type="evidence" value="ECO:0007669"/>
    <property type="project" value="InterPro"/>
</dbReference>
<dbReference type="Proteomes" id="UP000306229">
    <property type="component" value="Chromosome"/>
</dbReference>
<feature type="domain" description="Major facilitator superfamily (MFS) profile" evidence="8">
    <location>
        <begin position="25"/>
        <end position="404"/>
    </location>
</feature>
<evidence type="ECO:0000256" key="6">
    <source>
        <dbReference type="ARBA" id="ARBA00023136"/>
    </source>
</evidence>
<proteinExistence type="predicted"/>
<feature type="transmembrane region" description="Helical" evidence="7">
    <location>
        <begin position="286"/>
        <end position="306"/>
    </location>
</feature>
<evidence type="ECO:0000256" key="2">
    <source>
        <dbReference type="ARBA" id="ARBA00022448"/>
    </source>
</evidence>
<evidence type="ECO:0000256" key="1">
    <source>
        <dbReference type="ARBA" id="ARBA00004651"/>
    </source>
</evidence>
<feature type="transmembrane region" description="Helical" evidence="7">
    <location>
        <begin position="112"/>
        <end position="140"/>
    </location>
</feature>
<dbReference type="InterPro" id="IPR050171">
    <property type="entry name" value="MFS_Transporters"/>
</dbReference>
<name>A0A5B7TXQ6_9FLAO</name>
<feature type="transmembrane region" description="Helical" evidence="7">
    <location>
        <begin position="223"/>
        <end position="243"/>
    </location>
</feature>
<protein>
    <submittedName>
        <fullName evidence="9">MFS transporter</fullName>
    </submittedName>
</protein>
<sequence>MKLLTYLNNKIVQPYLDTFNGLSREVWWLALITFVNRAGTMVIPFLSLYLTKHMGFTVSKVGWVMTAFGLGSVVGSWIGGKLTDKIGYYKVMVFSLIGTGFLFVGLQYLTTFYTICMGIFLVMLVADTFRPAMFVALNAYSKTENKARSVTLVRLAINLGFSGGPVIGGLIITAIGYESLFWIDGITCLLAAMLLVMVLRPKKARVLDNIIVENPKSVYNDKIFFIFFAAMVLFGFVFLQYFSTMPLYYKDIYELSEFHIGLLMGFNGFLIFVLEMPLIKKLEDKQLNMVGLMIFGAALMGASLFILNLNHWIGIIIMGMVLMTVGEMILFPFSNAFVMQRAKGGRQGEYMGLYTISFSIAHVFGHNMGMHFVDYLGFDTTWYIMTGLTILCLLLLYWLKVAVEKERLEKIESYK</sequence>
<keyword evidence="4 7" id="KW-0812">Transmembrane</keyword>
<feature type="transmembrane region" description="Helical" evidence="7">
    <location>
        <begin position="312"/>
        <end position="338"/>
    </location>
</feature>
<organism evidence="9 10">
    <name type="scientific">Aureibaculum algae</name>
    <dbReference type="NCBI Taxonomy" id="2584122"/>
    <lineage>
        <taxon>Bacteria</taxon>
        <taxon>Pseudomonadati</taxon>
        <taxon>Bacteroidota</taxon>
        <taxon>Flavobacteriia</taxon>
        <taxon>Flavobacteriales</taxon>
        <taxon>Flavobacteriaceae</taxon>
        <taxon>Aureibaculum</taxon>
    </lineage>
</organism>
<keyword evidence="6 7" id="KW-0472">Membrane</keyword>
<evidence type="ECO:0000259" key="8">
    <source>
        <dbReference type="PROSITE" id="PS50850"/>
    </source>
</evidence>
<dbReference type="KEGG" id="fbe:FF125_17230"/>
<feature type="transmembrane region" description="Helical" evidence="7">
    <location>
        <begin position="350"/>
        <end position="369"/>
    </location>
</feature>
<feature type="transmembrane region" description="Helical" evidence="7">
    <location>
        <begin position="381"/>
        <end position="399"/>
    </location>
</feature>
<feature type="transmembrane region" description="Helical" evidence="7">
    <location>
        <begin position="255"/>
        <end position="274"/>
    </location>
</feature>
<feature type="transmembrane region" description="Helical" evidence="7">
    <location>
        <begin position="152"/>
        <end position="175"/>
    </location>
</feature>
<evidence type="ECO:0000256" key="4">
    <source>
        <dbReference type="ARBA" id="ARBA00022692"/>
    </source>
</evidence>
<dbReference type="InterPro" id="IPR020846">
    <property type="entry name" value="MFS_dom"/>
</dbReference>
<feature type="transmembrane region" description="Helical" evidence="7">
    <location>
        <begin position="181"/>
        <end position="199"/>
    </location>
</feature>
<keyword evidence="2" id="KW-0813">Transport</keyword>
<feature type="transmembrane region" description="Helical" evidence="7">
    <location>
        <begin position="26"/>
        <end position="49"/>
    </location>
</feature>
<evidence type="ECO:0000313" key="10">
    <source>
        <dbReference type="Proteomes" id="UP000306229"/>
    </source>
</evidence>
<reference evidence="9 10" key="1">
    <citation type="submission" date="2019-05" db="EMBL/GenBank/DDBJ databases">
        <title>Algicella ahnfeltiae gen. nov., sp. nov., a novel marine bacterium of the family Flavobacteriaceae isolated from a red alga.</title>
        <authorList>
            <person name="Nedashkovskaya O.I."/>
            <person name="Kukhlevskiy A.D."/>
            <person name="Kim S.-G."/>
            <person name="Zhukova N.V."/>
            <person name="Mikhailov V.V."/>
        </authorList>
    </citation>
    <scope>NUCLEOTIDE SEQUENCE [LARGE SCALE GENOMIC DNA]</scope>
    <source>
        <strain evidence="9 10">10Alg115</strain>
    </source>
</reference>
<dbReference type="RefSeq" id="WP_138950939.1">
    <property type="nucleotide sequence ID" value="NZ_CP040749.1"/>
</dbReference>
<accession>A0A5B7TXQ6</accession>
<dbReference type="PROSITE" id="PS50850">
    <property type="entry name" value="MFS"/>
    <property type="match status" value="1"/>
</dbReference>
<gene>
    <name evidence="9" type="ORF">FF125_17230</name>
</gene>
<evidence type="ECO:0000256" key="5">
    <source>
        <dbReference type="ARBA" id="ARBA00022989"/>
    </source>
</evidence>
<dbReference type="PANTHER" id="PTHR23517:SF2">
    <property type="entry name" value="MULTIDRUG RESISTANCE PROTEIN MDTH"/>
    <property type="match status" value="1"/>
</dbReference>
<keyword evidence="5 7" id="KW-1133">Transmembrane helix</keyword>
<dbReference type="EMBL" id="CP040749">
    <property type="protein sequence ID" value="QCX40104.1"/>
    <property type="molecule type" value="Genomic_DNA"/>
</dbReference>
<evidence type="ECO:0000256" key="3">
    <source>
        <dbReference type="ARBA" id="ARBA00022475"/>
    </source>
</evidence>